<dbReference type="InterPro" id="IPR057008">
    <property type="entry name" value="SpoVR-like_C"/>
</dbReference>
<dbReference type="Gene3D" id="3.10.28.10">
    <property type="entry name" value="Homing endonucleases"/>
    <property type="match status" value="1"/>
</dbReference>
<name>A0ABN6GCZ8_9GAMM</name>
<dbReference type="SMART" id="SM00306">
    <property type="entry name" value="HintN"/>
    <property type="match status" value="1"/>
</dbReference>
<dbReference type="Pfam" id="PF04293">
    <property type="entry name" value="SpoVR"/>
    <property type="match status" value="2"/>
</dbReference>
<reference evidence="4 5" key="1">
    <citation type="submission" date="2021-04" db="EMBL/GenBank/DDBJ databases">
        <title>Complete genome sequencing of Allochromatium tepidum strain NZ.</title>
        <authorList>
            <person name="Tsukatani Y."/>
            <person name="Mori H."/>
        </authorList>
    </citation>
    <scope>NUCLEOTIDE SEQUENCE [LARGE SCALE GENOMIC DNA]</scope>
    <source>
        <strain evidence="4 5">NZ</strain>
    </source>
</reference>
<dbReference type="InterPro" id="IPR004860">
    <property type="entry name" value="LAGLIDADG_dom"/>
</dbReference>
<organism evidence="4 5">
    <name type="scientific">Allochromatium tepidum</name>
    <dbReference type="NCBI Taxonomy" id="553982"/>
    <lineage>
        <taxon>Bacteria</taxon>
        <taxon>Pseudomonadati</taxon>
        <taxon>Pseudomonadota</taxon>
        <taxon>Gammaproteobacteria</taxon>
        <taxon>Chromatiales</taxon>
        <taxon>Chromatiaceae</taxon>
        <taxon>Allochromatium</taxon>
    </lineage>
</organism>
<dbReference type="PANTHER" id="PTHR30029">
    <property type="entry name" value="STAGE V SPORULATION PROTEIN R"/>
    <property type="match status" value="1"/>
</dbReference>
<accession>A0ABN6GCZ8</accession>
<dbReference type="Gene3D" id="2.170.16.10">
    <property type="entry name" value="Hedgehog/Intein (Hint) domain"/>
    <property type="match status" value="1"/>
</dbReference>
<dbReference type="PROSITE" id="PS50817">
    <property type="entry name" value="INTEIN_N_TER"/>
    <property type="match status" value="1"/>
</dbReference>
<dbReference type="InterPro" id="IPR027434">
    <property type="entry name" value="Homing_endonucl"/>
</dbReference>
<keyword evidence="5" id="KW-1185">Reference proteome</keyword>
<dbReference type="InterPro" id="IPR006141">
    <property type="entry name" value="Intein_N"/>
</dbReference>
<feature type="domain" description="DOD-type homing endonuclease" evidence="3">
    <location>
        <begin position="462"/>
        <end position="597"/>
    </location>
</feature>
<dbReference type="Pfam" id="PF14528">
    <property type="entry name" value="LAGLIDADG_3"/>
    <property type="match status" value="1"/>
</dbReference>
<dbReference type="CDD" id="cd00081">
    <property type="entry name" value="Hint"/>
    <property type="match status" value="1"/>
</dbReference>
<dbReference type="RefSeq" id="WP_213378361.1">
    <property type="nucleotide sequence ID" value="NZ_AP024563.1"/>
</dbReference>
<dbReference type="InterPro" id="IPR007390">
    <property type="entry name" value="Spore_V_R"/>
</dbReference>
<evidence type="ECO:0000313" key="5">
    <source>
        <dbReference type="Proteomes" id="UP000680679"/>
    </source>
</evidence>
<evidence type="ECO:0000256" key="2">
    <source>
        <dbReference type="ARBA" id="ARBA00023000"/>
    </source>
</evidence>
<evidence type="ECO:0000259" key="3">
    <source>
        <dbReference type="PROSITE" id="PS50819"/>
    </source>
</evidence>
<evidence type="ECO:0000256" key="1">
    <source>
        <dbReference type="ARBA" id="ARBA00022813"/>
    </source>
</evidence>
<dbReference type="InterPro" id="IPR056174">
    <property type="entry name" value="SpoVR_N"/>
</dbReference>
<keyword evidence="1" id="KW-0068">Autocatalytic cleavage</keyword>
<dbReference type="EMBL" id="AP024563">
    <property type="protein sequence ID" value="BCU07233.1"/>
    <property type="molecule type" value="Genomic_DNA"/>
</dbReference>
<dbReference type="SUPFAM" id="SSF55608">
    <property type="entry name" value="Homing endonucleases"/>
    <property type="match status" value="1"/>
</dbReference>
<dbReference type="Pfam" id="PF14890">
    <property type="entry name" value="Intein_splicing"/>
    <property type="match status" value="1"/>
</dbReference>
<dbReference type="PANTHER" id="PTHR30029:SF2">
    <property type="entry name" value="STAGE V SPORULATION PROTEIN R"/>
    <property type="match status" value="1"/>
</dbReference>
<protein>
    <recommendedName>
        <fullName evidence="3">DOD-type homing endonuclease domain-containing protein</fullName>
    </recommendedName>
</protein>
<dbReference type="SUPFAM" id="SSF51294">
    <property type="entry name" value="Hedgehog/intein (Hint) domain"/>
    <property type="match status" value="1"/>
</dbReference>
<dbReference type="PROSITE" id="PS50818">
    <property type="entry name" value="INTEIN_C_TER"/>
    <property type="match status" value="1"/>
</dbReference>
<dbReference type="PRINTS" id="PR00379">
    <property type="entry name" value="INTEIN"/>
</dbReference>
<gene>
    <name evidence="4" type="ORF">Atep_19100</name>
</gene>
<evidence type="ECO:0000313" key="4">
    <source>
        <dbReference type="EMBL" id="BCU07233.1"/>
    </source>
</evidence>
<keyword evidence="2" id="KW-0651">Protein splicing</keyword>
<proteinExistence type="predicted"/>
<dbReference type="InterPro" id="IPR006142">
    <property type="entry name" value="INTEIN"/>
</dbReference>
<dbReference type="Proteomes" id="UP000680679">
    <property type="component" value="Chromosome"/>
</dbReference>
<dbReference type="InterPro" id="IPR030934">
    <property type="entry name" value="Intein_C"/>
</dbReference>
<dbReference type="Pfam" id="PF24755">
    <property type="entry name" value="SpoVR_C"/>
    <property type="match status" value="1"/>
</dbReference>
<dbReference type="PROSITE" id="PS50819">
    <property type="entry name" value="INTEIN_ENDONUCLEASE"/>
    <property type="match status" value="1"/>
</dbReference>
<dbReference type="InterPro" id="IPR003587">
    <property type="entry name" value="Hint_dom_N"/>
</dbReference>
<dbReference type="InterPro" id="IPR004042">
    <property type="entry name" value="Intein_endonuc_central"/>
</dbReference>
<sequence>MSTRLITDSSEWSFPLLERFDRELGRLAHEVYGLDTYANQIEVISSEQMIDAYSSVGLPIYYHHWSFGKQFVATEQTYRRGQMGLAYEIVINSDPCIAYLMEENSLPMQALVIAHACYGHNSFFKGNYLFRTWTSADAIIDYLVFARKYIAECEERYGYDEVELLLDSCHALMNHGVDRYKRPSPLSMAEEQRRQREREDYIQSQINDLWRTLPPAAEHDESRREERWPEEPQENILYFIEKNAPLLEPWQREIVRIVRRIGQYFYPQRQTQVMNEGWACVTGDTLIVTDQGLMPAQELVESRFSGRVEDGNRVVDWFSHPSKPRVRLRTRHGYKLHGGADHRILVKGRWVELQDLKVGDVVEIQRGHGVFAANEAVIDYDLKVRPRVAEVCRRHGVSTSTYSKWRCSAPTLSVAAGTRVRLQECHDEWTAACADPDLPWSLLGPEDLPRRPDTLGPDLAEVLGQVTGGGFVDDSRVNLTSQDPELLEFFEQTIFAEFGVKASRRPDRNHFNSTVYSAVLARLFKQTFQIATGWGAAGRKHVPEIILKSPRSVVQAFLRGHFDTDGCISERGRQVILVSKSRDLLEVEQLLLLNLGIVCSLRPQKDGTHRLTITGEDVKRFAEQIGFRLSYKRQALQNALDSVKWFQVEDDLTTIEAIDYDEGPVYDFSVEESHAYKASCFIKHNCFWHYSLMNHLYDDGLVSDGFMIEFLQSHTSVVFQPPFDAPYYSGINPYALGFAMMRDIRRICESPTDEDRYWFPDIAGGDWIKVLDFAMRNFKDESFIAQFLSPNLMREFRLFAITDDDLEEYLEVKAIHEESGYRALRQALAEQYNLGTREPNIQVYNVDRRGDRSLTLRHFAHQRRPLGDSVPEMLRHIRRLWGFTVRLETVDDQGRVELIGEV</sequence>
<dbReference type="InterPro" id="IPR036844">
    <property type="entry name" value="Hint_dom_sf"/>
</dbReference>